<proteinExistence type="predicted"/>
<organism evidence="1 2">
    <name type="scientific">Romanomermis culicivorax</name>
    <name type="common">Nematode worm</name>
    <dbReference type="NCBI Taxonomy" id="13658"/>
    <lineage>
        <taxon>Eukaryota</taxon>
        <taxon>Metazoa</taxon>
        <taxon>Ecdysozoa</taxon>
        <taxon>Nematoda</taxon>
        <taxon>Enoplea</taxon>
        <taxon>Dorylaimia</taxon>
        <taxon>Mermithida</taxon>
        <taxon>Mermithoidea</taxon>
        <taxon>Mermithidae</taxon>
        <taxon>Romanomermis</taxon>
    </lineage>
</organism>
<evidence type="ECO:0000313" key="1">
    <source>
        <dbReference type="Proteomes" id="UP000887565"/>
    </source>
</evidence>
<dbReference type="AlphaFoldDB" id="A0A915K5I0"/>
<dbReference type="Proteomes" id="UP000887565">
    <property type="component" value="Unplaced"/>
</dbReference>
<evidence type="ECO:0000313" key="2">
    <source>
        <dbReference type="WBParaSite" id="nRc.2.0.1.t33454-RA"/>
    </source>
</evidence>
<dbReference type="WBParaSite" id="nRc.2.0.1.t33454-RA">
    <property type="protein sequence ID" value="nRc.2.0.1.t33454-RA"/>
    <property type="gene ID" value="nRc.2.0.1.g33454"/>
</dbReference>
<name>A0A915K5I0_ROMCU</name>
<sequence>MVASYQLKKTVTVTAAVAMVPAPLACFTAQGPWPKLPTDSALEVIHRMQLINLIDSLSLSDQMWAIWLTYLAKKYPHLPWALLNELFEDKAPRAANMVLSAPITLSILGPDVTQPALKFISNGTIWTTPVNKLLLEGQPSSPAVDTVRHVLKQASWITQPVLAVAASPPTMMTSAQMLWAIAQQQPLAATINLPTVVANSFGETMYLVNDDSIIETLSFPMATAPWSLKIGVLREIRLRRGLALTSPLRSRYCWTGTMKNNAAQLAEAVKLGISQTI</sequence>
<protein>
    <submittedName>
        <fullName evidence="2">Uncharacterized protein</fullName>
    </submittedName>
</protein>
<reference evidence="2" key="1">
    <citation type="submission" date="2022-11" db="UniProtKB">
        <authorList>
            <consortium name="WormBaseParasite"/>
        </authorList>
    </citation>
    <scope>IDENTIFICATION</scope>
</reference>
<accession>A0A915K5I0</accession>
<keyword evidence="1" id="KW-1185">Reference proteome</keyword>